<dbReference type="Gene3D" id="1.10.150.720">
    <property type="entry name" value="Haloacid dehalogenase-like hydrolase"/>
    <property type="match status" value="1"/>
</dbReference>
<dbReference type="InterPro" id="IPR051828">
    <property type="entry name" value="HAD-like_hydrolase_domain"/>
</dbReference>
<evidence type="ECO:0000313" key="2">
    <source>
        <dbReference type="Proteomes" id="UP000807504"/>
    </source>
</evidence>
<sequence>MNLNHPNYGKNTGLSSKEWWKELVRKTFFNGTIELSSVQLDSISSHLYDLYKSDECWKVESGAENLLKNLKEKQIILGVISNFDERLDCVLKSNGLKSYFDFVLASYVVQAAKPSKKIFDLALCKLGKL</sequence>
<dbReference type="GO" id="GO:0005634">
    <property type="term" value="C:nucleus"/>
    <property type="evidence" value="ECO:0007669"/>
    <property type="project" value="TreeGrafter"/>
</dbReference>
<organism evidence="1 2">
    <name type="scientific">Argiope bruennichi</name>
    <name type="common">Wasp spider</name>
    <name type="synonym">Aranea bruennichi</name>
    <dbReference type="NCBI Taxonomy" id="94029"/>
    <lineage>
        <taxon>Eukaryota</taxon>
        <taxon>Metazoa</taxon>
        <taxon>Ecdysozoa</taxon>
        <taxon>Arthropoda</taxon>
        <taxon>Chelicerata</taxon>
        <taxon>Arachnida</taxon>
        <taxon>Araneae</taxon>
        <taxon>Araneomorphae</taxon>
        <taxon>Entelegynae</taxon>
        <taxon>Araneoidea</taxon>
        <taxon>Araneidae</taxon>
        <taxon>Argiope</taxon>
    </lineage>
</organism>
<dbReference type="InterPro" id="IPR044924">
    <property type="entry name" value="HAD-SF_hydro_IA_REG-2-like_cap"/>
</dbReference>
<dbReference type="Pfam" id="PF00702">
    <property type="entry name" value="Hydrolase"/>
    <property type="match status" value="1"/>
</dbReference>
<dbReference type="AlphaFoldDB" id="A0A8T0FY78"/>
<name>A0A8T0FY78_ARGBR</name>
<dbReference type="Gene3D" id="3.40.50.1000">
    <property type="entry name" value="HAD superfamily/HAD-like"/>
    <property type="match status" value="1"/>
</dbReference>
<keyword evidence="2" id="KW-1185">Reference proteome</keyword>
<dbReference type="EMBL" id="JABXBU010000001">
    <property type="protein sequence ID" value="KAF8795656.1"/>
    <property type="molecule type" value="Genomic_DNA"/>
</dbReference>
<protein>
    <submittedName>
        <fullName evidence="1">Rhythmically expressed protein 2 like</fullName>
    </submittedName>
</protein>
<dbReference type="Proteomes" id="UP000807504">
    <property type="component" value="Unassembled WGS sequence"/>
</dbReference>
<evidence type="ECO:0000313" key="1">
    <source>
        <dbReference type="EMBL" id="KAF8795656.1"/>
    </source>
</evidence>
<dbReference type="PANTHER" id="PTHR46191:SF2">
    <property type="entry name" value="HALOACID DEHALOGENASE-LIKE HYDROLASE DOMAIN-CONTAINING PROTEIN 3"/>
    <property type="match status" value="1"/>
</dbReference>
<comment type="caution">
    <text evidence="1">The sequence shown here is derived from an EMBL/GenBank/DDBJ whole genome shotgun (WGS) entry which is preliminary data.</text>
</comment>
<accession>A0A8T0FY78</accession>
<gene>
    <name evidence="1" type="ORF">HNY73_000132</name>
</gene>
<reference evidence="1" key="2">
    <citation type="submission" date="2020-06" db="EMBL/GenBank/DDBJ databases">
        <authorList>
            <person name="Sheffer M."/>
        </authorList>
    </citation>
    <scope>NUCLEOTIDE SEQUENCE</scope>
</reference>
<dbReference type="SUPFAM" id="SSF56784">
    <property type="entry name" value="HAD-like"/>
    <property type="match status" value="1"/>
</dbReference>
<dbReference type="InterPro" id="IPR036412">
    <property type="entry name" value="HAD-like_sf"/>
</dbReference>
<reference evidence="1" key="1">
    <citation type="journal article" date="2020" name="bioRxiv">
        <title>Chromosome-level reference genome of the European wasp spider Argiope bruennichi: a resource for studies on range expansion and evolutionary adaptation.</title>
        <authorList>
            <person name="Sheffer M.M."/>
            <person name="Hoppe A."/>
            <person name="Krehenwinkel H."/>
            <person name="Uhl G."/>
            <person name="Kuss A.W."/>
            <person name="Jensen L."/>
            <person name="Jensen C."/>
            <person name="Gillespie R.G."/>
            <person name="Hoff K.J."/>
            <person name="Prost S."/>
        </authorList>
    </citation>
    <scope>NUCLEOTIDE SEQUENCE</scope>
</reference>
<dbReference type="PANTHER" id="PTHR46191">
    <property type="match status" value="1"/>
</dbReference>
<dbReference type="InterPro" id="IPR023214">
    <property type="entry name" value="HAD_sf"/>
</dbReference>
<proteinExistence type="predicted"/>